<feature type="compositionally biased region" description="Polar residues" evidence="12">
    <location>
        <begin position="637"/>
        <end position="650"/>
    </location>
</feature>
<evidence type="ECO:0000256" key="11">
    <source>
        <dbReference type="SAM" id="Coils"/>
    </source>
</evidence>
<name>A0AAD1U1S7_EUPCR</name>
<feature type="region of interest" description="Disordered" evidence="12">
    <location>
        <begin position="23"/>
        <end position="52"/>
    </location>
</feature>
<dbReference type="InterPro" id="IPR033351">
    <property type="entry name" value="POC5"/>
</dbReference>
<accession>A0AAD1U1S7</accession>
<evidence type="ECO:0000256" key="3">
    <source>
        <dbReference type="ARBA" id="ARBA00014910"/>
    </source>
</evidence>
<feature type="compositionally biased region" description="Polar residues" evidence="12">
    <location>
        <begin position="608"/>
        <end position="624"/>
    </location>
</feature>
<feature type="region of interest" description="Disordered" evidence="12">
    <location>
        <begin position="608"/>
        <end position="656"/>
    </location>
</feature>
<keyword evidence="4" id="KW-0963">Cytoplasm</keyword>
<evidence type="ECO:0000256" key="10">
    <source>
        <dbReference type="ARBA" id="ARBA00049959"/>
    </source>
</evidence>
<evidence type="ECO:0000256" key="8">
    <source>
        <dbReference type="ARBA" id="ARBA00023306"/>
    </source>
</evidence>
<comment type="subcellular location">
    <subcellularLocation>
        <location evidence="1">Cytoplasm</location>
        <location evidence="1">Cytoskeleton</location>
        <location evidence="1">Microtubule organizing center</location>
        <location evidence="1">Centrosome</location>
        <location evidence="1">Centriole</location>
    </subcellularLocation>
</comment>
<reference evidence="13" key="1">
    <citation type="submission" date="2023-07" db="EMBL/GenBank/DDBJ databases">
        <authorList>
            <consortium name="AG Swart"/>
            <person name="Singh M."/>
            <person name="Singh A."/>
            <person name="Seah K."/>
            <person name="Emmerich C."/>
        </authorList>
    </citation>
    <scope>NUCLEOTIDE SEQUENCE</scope>
    <source>
        <strain evidence="13">DP1</strain>
    </source>
</reference>
<dbReference type="Proteomes" id="UP001295684">
    <property type="component" value="Unassembled WGS sequence"/>
</dbReference>
<feature type="compositionally biased region" description="Basic and acidic residues" evidence="12">
    <location>
        <begin position="42"/>
        <end position="52"/>
    </location>
</feature>
<dbReference type="PANTHER" id="PTHR28618">
    <property type="entry name" value="CENTROSOMAL PROTEIN POC5"/>
    <property type="match status" value="1"/>
</dbReference>
<proteinExistence type="inferred from homology"/>
<evidence type="ECO:0000313" key="13">
    <source>
        <dbReference type="EMBL" id="CAI2360627.1"/>
    </source>
</evidence>
<keyword evidence="5" id="KW-0677">Repeat</keyword>
<keyword evidence="8" id="KW-0131">Cell cycle</keyword>
<evidence type="ECO:0000313" key="14">
    <source>
        <dbReference type="Proteomes" id="UP001295684"/>
    </source>
</evidence>
<dbReference type="EMBL" id="CAMPGE010001826">
    <property type="protein sequence ID" value="CAI2360627.1"/>
    <property type="molecule type" value="Genomic_DNA"/>
</dbReference>
<keyword evidence="6 11" id="KW-0175">Coiled coil</keyword>
<evidence type="ECO:0000256" key="1">
    <source>
        <dbReference type="ARBA" id="ARBA00004114"/>
    </source>
</evidence>
<evidence type="ECO:0000256" key="9">
    <source>
        <dbReference type="ARBA" id="ARBA00031694"/>
    </source>
</evidence>
<keyword evidence="14" id="KW-1185">Reference proteome</keyword>
<evidence type="ECO:0000256" key="6">
    <source>
        <dbReference type="ARBA" id="ARBA00023054"/>
    </source>
</evidence>
<dbReference type="PANTHER" id="PTHR28618:SF1">
    <property type="entry name" value="CENTROSOMAL PROTEIN POC5"/>
    <property type="match status" value="1"/>
</dbReference>
<evidence type="ECO:0000256" key="4">
    <source>
        <dbReference type="ARBA" id="ARBA00022490"/>
    </source>
</evidence>
<protein>
    <recommendedName>
        <fullName evidence="3">Centrosomal protein POC5</fullName>
    </recommendedName>
    <alternativeName>
        <fullName evidence="9">Protein of centriole 5</fullName>
    </alternativeName>
</protein>
<evidence type="ECO:0000256" key="7">
    <source>
        <dbReference type="ARBA" id="ARBA00023212"/>
    </source>
</evidence>
<sequence length="656" mass="75094">MDNNLRISQESIEMDDIIAQINPQRSQPTHERYQGNTPEIASPKERNRDDTFDHYDDENAYSQRASAETFTREFPENEVGESNLDTSKHVAASEISKNLYVQKSEGYHHPQLIDEDIETFKTKLEASILNFKNDALKDFMNIKRNVLQEQMNTIDNERNKYNALLSSKQNEIEMLKENLASSNKLNDDLRVRCEILALMAGKNRQMMRLRVSQYKAFKALKNYVGFKKHSKNVLEAKDRENNIKNKRRIFQAWQKRWKLWKTQKSKEDFELRLKQDMSSISAQYSKEIDTLRKQLSEATHTINTYEKTKIMQQENLKKAFMKGVCSMNMEAMSILNPSEQPGMEHKFESLVDSVFSDSTPARQLAFNNSTSSDYKVYDSNLKQEDVFNKLGIQMSEGNGSESSVHNSSIHQTPTQRAQTHNDFEHPEKEIKPERNVYTEVETASETKPYPASSAVKINKAENEIIINNTKIESKDNMWKPAPVMRQDPVIVNNVNTSANYKSMNLSFNENSTVPRPTLGLPSGIQNTANNTFVSNLQGIHRTQNNNADLIETLTPQPMSHPGSYQPHYQSISQVNQKMQSVPEFKAVKENMSSNIMDSLPQTMVAQKKTTSTGGKTIRVNSRQASAVKETPAKETTKASARKSSVSNQKKMATRWR</sequence>
<gene>
    <name evidence="13" type="ORF">ECRASSUSDP1_LOCUS1931</name>
</gene>
<evidence type="ECO:0000256" key="2">
    <source>
        <dbReference type="ARBA" id="ARBA00010411"/>
    </source>
</evidence>
<feature type="coiled-coil region" evidence="11">
    <location>
        <begin position="144"/>
        <end position="192"/>
    </location>
</feature>
<organism evidence="13 14">
    <name type="scientific">Euplotes crassus</name>
    <dbReference type="NCBI Taxonomy" id="5936"/>
    <lineage>
        <taxon>Eukaryota</taxon>
        <taxon>Sar</taxon>
        <taxon>Alveolata</taxon>
        <taxon>Ciliophora</taxon>
        <taxon>Intramacronucleata</taxon>
        <taxon>Spirotrichea</taxon>
        <taxon>Hypotrichia</taxon>
        <taxon>Euplotida</taxon>
        <taxon>Euplotidae</taxon>
        <taxon>Moneuplotes</taxon>
    </lineage>
</organism>
<evidence type="ECO:0000256" key="12">
    <source>
        <dbReference type="SAM" id="MobiDB-lite"/>
    </source>
</evidence>
<dbReference type="GO" id="GO:0005814">
    <property type="term" value="C:centriole"/>
    <property type="evidence" value="ECO:0007669"/>
    <property type="project" value="UniProtKB-SubCell"/>
</dbReference>
<evidence type="ECO:0000256" key="5">
    <source>
        <dbReference type="ARBA" id="ARBA00022737"/>
    </source>
</evidence>
<comment type="caution">
    <text evidence="13">The sequence shown here is derived from an EMBL/GenBank/DDBJ whole genome shotgun (WGS) entry which is preliminary data.</text>
</comment>
<dbReference type="AlphaFoldDB" id="A0AAD1U1S7"/>
<comment type="function">
    <text evidence="10">Essential for the assembly of the distal half of centrioles, required for centriole elongation. Acts as a negative regulator of centriole elongation.</text>
</comment>
<comment type="similarity">
    <text evidence="2">Belongs to the POC5 family.</text>
</comment>
<keyword evidence="7" id="KW-0206">Cytoskeleton</keyword>
<feature type="coiled-coil region" evidence="11">
    <location>
        <begin position="281"/>
        <end position="308"/>
    </location>
</feature>